<accession>A0A426PZS4</accession>
<protein>
    <recommendedName>
        <fullName evidence="5">DUF3017 domain-containing protein</fullName>
    </recommendedName>
</protein>
<keyword evidence="2" id="KW-0472">Membrane</keyword>
<proteinExistence type="predicted"/>
<dbReference type="AlphaFoldDB" id="A0A426PZS4"/>
<comment type="caution">
    <text evidence="3">The sequence shown here is derived from an EMBL/GenBank/DDBJ whole genome shotgun (WGS) entry which is preliminary data.</text>
</comment>
<dbReference type="Proteomes" id="UP000276526">
    <property type="component" value="Unassembled WGS sequence"/>
</dbReference>
<evidence type="ECO:0000256" key="1">
    <source>
        <dbReference type="SAM" id="MobiDB-lite"/>
    </source>
</evidence>
<keyword evidence="2" id="KW-1133">Transmembrane helix</keyword>
<feature type="transmembrane region" description="Helical" evidence="2">
    <location>
        <begin position="97"/>
        <end position="119"/>
    </location>
</feature>
<sequence>MTARPATAPGVAAPTRTDLTANPHDRGVPPSPLPRAVQWLLVAGVVVVFLAALVFILLDRWRRGTVAVGTGMVGLAVLRWLVDPQVLGVWAVRSRRFDSAFCLVAGGIILWLALSVDALGS</sequence>
<feature type="transmembrane region" description="Helical" evidence="2">
    <location>
        <begin position="65"/>
        <end position="82"/>
    </location>
</feature>
<keyword evidence="2" id="KW-0812">Transmembrane</keyword>
<feature type="transmembrane region" description="Helical" evidence="2">
    <location>
        <begin position="36"/>
        <end position="58"/>
    </location>
</feature>
<organism evidence="3 4">
    <name type="scientific">Corynebacterium bovis</name>
    <dbReference type="NCBI Taxonomy" id="36808"/>
    <lineage>
        <taxon>Bacteria</taxon>
        <taxon>Bacillati</taxon>
        <taxon>Actinomycetota</taxon>
        <taxon>Actinomycetes</taxon>
        <taxon>Mycobacteriales</taxon>
        <taxon>Corynebacteriaceae</taxon>
        <taxon>Corynebacterium</taxon>
    </lineage>
</organism>
<name>A0A426PZS4_9CORY</name>
<evidence type="ECO:0000313" key="3">
    <source>
        <dbReference type="EMBL" id="RRO86903.1"/>
    </source>
</evidence>
<dbReference type="Pfam" id="PF11222">
    <property type="entry name" value="DUF3017"/>
    <property type="match status" value="1"/>
</dbReference>
<dbReference type="InterPro" id="IPR021385">
    <property type="entry name" value="DUF3017"/>
</dbReference>
<gene>
    <name evidence="3" type="ORF">CXF48_05110</name>
</gene>
<feature type="region of interest" description="Disordered" evidence="1">
    <location>
        <begin position="1"/>
        <end position="29"/>
    </location>
</feature>
<reference evidence="3 4" key="1">
    <citation type="submission" date="2018-01" db="EMBL/GenBank/DDBJ databases">
        <title>Twenty Corynebacterium bovis Genomes.</title>
        <authorList>
            <person name="Gulvik C.A."/>
        </authorList>
    </citation>
    <scope>NUCLEOTIDE SEQUENCE [LARGE SCALE GENOMIC DNA]</scope>
    <source>
        <strain evidence="3 4">F6900</strain>
    </source>
</reference>
<evidence type="ECO:0008006" key="5">
    <source>
        <dbReference type="Google" id="ProtNLM"/>
    </source>
</evidence>
<dbReference type="RefSeq" id="WP_125173939.1">
    <property type="nucleotide sequence ID" value="NZ_JARWBD010000001.1"/>
</dbReference>
<evidence type="ECO:0000256" key="2">
    <source>
        <dbReference type="SAM" id="Phobius"/>
    </source>
</evidence>
<evidence type="ECO:0000313" key="4">
    <source>
        <dbReference type="Proteomes" id="UP000276526"/>
    </source>
</evidence>
<dbReference type="EMBL" id="PQNK01000006">
    <property type="protein sequence ID" value="RRO86903.1"/>
    <property type="molecule type" value="Genomic_DNA"/>
</dbReference>